<name>V6MB13_9BACL</name>
<dbReference type="STRING" id="1408254.T458_05415"/>
<reference evidence="1 2" key="1">
    <citation type="journal article" date="2014" name="Genome Announc.">
        <title>Draft Genome Sequence of Brevibacillus panacihumi Strain W25, a Halotolerant Hydrocarbon-Degrading Bacterium.</title>
        <authorList>
            <person name="Wang X."/>
            <person name="Jin D."/>
            <person name="Zhou L."/>
            <person name="Wu L."/>
            <person name="An W."/>
            <person name="Chen Y."/>
            <person name="Zhao L."/>
        </authorList>
    </citation>
    <scope>NUCLEOTIDE SEQUENCE [LARGE SCALE GENOMIC DNA]</scope>
    <source>
        <strain evidence="1 2">W25</strain>
    </source>
</reference>
<accession>V6MB13</accession>
<protein>
    <submittedName>
        <fullName evidence="1">Uncharacterized protein</fullName>
    </submittedName>
</protein>
<dbReference type="AlphaFoldDB" id="V6MB13"/>
<evidence type="ECO:0000313" key="2">
    <source>
        <dbReference type="Proteomes" id="UP000017973"/>
    </source>
</evidence>
<dbReference type="HOGENOM" id="CLU_1892184_0_0_9"/>
<evidence type="ECO:0000313" key="1">
    <source>
        <dbReference type="EMBL" id="EST55766.1"/>
    </source>
</evidence>
<keyword evidence="2" id="KW-1185">Reference proteome</keyword>
<comment type="caution">
    <text evidence="1">The sequence shown here is derived from an EMBL/GenBank/DDBJ whole genome shotgun (WGS) entry which is preliminary data.</text>
</comment>
<proteinExistence type="predicted"/>
<gene>
    <name evidence="1" type="ORF">T458_05415</name>
</gene>
<dbReference type="EMBL" id="AYJU01000002">
    <property type="protein sequence ID" value="EST55766.1"/>
    <property type="molecule type" value="Genomic_DNA"/>
</dbReference>
<organism evidence="1 2">
    <name type="scientific">Brevibacillus panacihumi W25</name>
    <dbReference type="NCBI Taxonomy" id="1408254"/>
    <lineage>
        <taxon>Bacteria</taxon>
        <taxon>Bacillati</taxon>
        <taxon>Bacillota</taxon>
        <taxon>Bacilli</taxon>
        <taxon>Bacillales</taxon>
        <taxon>Paenibacillaceae</taxon>
        <taxon>Brevibacillus</taxon>
    </lineage>
</organism>
<sequence length="134" mass="15613">MGDPCKNMHRMANEPIMPAPPCKAFDVTFYFLKTHLHKIIYNPCYIISYPGLFDIHQGKPGDHPFTWYTDHEDDLQVPLQYKDLIDLGLHLYGGGYHEFNLLRSLSHWSFSPDIVNVFFQALAVRKGWEMEQAL</sequence>
<dbReference type="Proteomes" id="UP000017973">
    <property type="component" value="Unassembled WGS sequence"/>
</dbReference>